<dbReference type="GO" id="GO:0042910">
    <property type="term" value="F:xenobiotic transmembrane transporter activity"/>
    <property type="evidence" value="ECO:0007669"/>
    <property type="project" value="InterPro"/>
</dbReference>
<protein>
    <recommendedName>
        <fullName evidence="5">Protein DETOXIFICATION</fullName>
    </recommendedName>
</protein>
<gene>
    <name evidence="3" type="ORF">KFE25_009081</name>
</gene>
<proteinExistence type="inferred from homology"/>
<dbReference type="OMA" id="TATCFAR"/>
<dbReference type="Pfam" id="PF01554">
    <property type="entry name" value="MatE"/>
    <property type="match status" value="1"/>
</dbReference>
<keyword evidence="2" id="KW-0812">Transmembrane</keyword>
<feature type="transmembrane region" description="Helical" evidence="2">
    <location>
        <begin position="141"/>
        <end position="158"/>
    </location>
</feature>
<sequence>MGAEFVHHLREAVSIVVPTAIGNALEYLPVVFAVAIVGRQPSSGAAGAARVAAELDALTLARAYLNIVAIAPGFGAITALRTLCPQAIGAGRPRQCALALQRATLACCAVLLPVAPLLYWSDVLLLRAGQPAQVVALARPYCLRLLPSFFGIVLMSAVQRVFQAHGLNGANMAIAAAVCAVAPLLQWALVHWTGLGFLGAAWAAGGYKCSTCFCKSPCFATSATATCFARFPSVFSSTMTACASTCG</sequence>
<name>A0A8J6CHV4_DIALT</name>
<feature type="transmembrane region" description="Helical" evidence="2">
    <location>
        <begin position="170"/>
        <end position="189"/>
    </location>
</feature>
<dbReference type="EMBL" id="JAGTXO010000001">
    <property type="protein sequence ID" value="KAG8470660.1"/>
    <property type="molecule type" value="Genomic_DNA"/>
</dbReference>
<accession>A0A8J6CHV4</accession>
<dbReference type="GO" id="GO:0016020">
    <property type="term" value="C:membrane"/>
    <property type="evidence" value="ECO:0007669"/>
    <property type="project" value="InterPro"/>
</dbReference>
<dbReference type="Proteomes" id="UP000751190">
    <property type="component" value="Unassembled WGS sequence"/>
</dbReference>
<keyword evidence="4" id="KW-1185">Reference proteome</keyword>
<dbReference type="AlphaFoldDB" id="A0A8J6CHV4"/>
<keyword evidence="2" id="KW-0472">Membrane</keyword>
<dbReference type="OrthoDB" id="2126698at2759"/>
<evidence type="ECO:0000256" key="2">
    <source>
        <dbReference type="SAM" id="Phobius"/>
    </source>
</evidence>
<evidence type="ECO:0008006" key="5">
    <source>
        <dbReference type="Google" id="ProtNLM"/>
    </source>
</evidence>
<organism evidence="3 4">
    <name type="scientific">Diacronema lutheri</name>
    <name type="common">Unicellular marine alga</name>
    <name type="synonym">Monochrysis lutheri</name>
    <dbReference type="NCBI Taxonomy" id="2081491"/>
    <lineage>
        <taxon>Eukaryota</taxon>
        <taxon>Haptista</taxon>
        <taxon>Haptophyta</taxon>
        <taxon>Pavlovophyceae</taxon>
        <taxon>Pavlovales</taxon>
        <taxon>Pavlovaceae</taxon>
        <taxon>Diacronema</taxon>
    </lineage>
</organism>
<dbReference type="PANTHER" id="PTHR11206">
    <property type="entry name" value="MULTIDRUG RESISTANCE PROTEIN"/>
    <property type="match status" value="1"/>
</dbReference>
<evidence type="ECO:0000313" key="3">
    <source>
        <dbReference type="EMBL" id="KAG8470660.1"/>
    </source>
</evidence>
<keyword evidence="2" id="KW-1133">Transmembrane helix</keyword>
<dbReference type="GO" id="GO:0015297">
    <property type="term" value="F:antiporter activity"/>
    <property type="evidence" value="ECO:0007669"/>
    <property type="project" value="InterPro"/>
</dbReference>
<dbReference type="InterPro" id="IPR002528">
    <property type="entry name" value="MATE_fam"/>
</dbReference>
<reference evidence="3" key="1">
    <citation type="submission" date="2021-05" db="EMBL/GenBank/DDBJ databases">
        <title>The genome of the haptophyte Pavlova lutheri (Diacronema luteri, Pavlovales) - a model for lipid biosynthesis in eukaryotic algae.</title>
        <authorList>
            <person name="Hulatt C.J."/>
            <person name="Posewitz M.C."/>
        </authorList>
    </citation>
    <scope>NUCLEOTIDE SEQUENCE</scope>
    <source>
        <strain evidence="3">NIVA-4/92</strain>
    </source>
</reference>
<feature type="transmembrane region" description="Helical" evidence="2">
    <location>
        <begin position="103"/>
        <end position="121"/>
    </location>
</feature>
<evidence type="ECO:0000256" key="1">
    <source>
        <dbReference type="ARBA" id="ARBA00010199"/>
    </source>
</evidence>
<comment type="caution">
    <text evidence="3">The sequence shown here is derived from an EMBL/GenBank/DDBJ whole genome shotgun (WGS) entry which is preliminary data.</text>
</comment>
<feature type="transmembrane region" description="Helical" evidence="2">
    <location>
        <begin position="63"/>
        <end position="83"/>
    </location>
</feature>
<comment type="similarity">
    <text evidence="1">Belongs to the multi antimicrobial extrusion (MATE) (TC 2.A.66.1) family.</text>
</comment>
<evidence type="ECO:0000313" key="4">
    <source>
        <dbReference type="Proteomes" id="UP000751190"/>
    </source>
</evidence>